<dbReference type="Gene3D" id="2.40.33.20">
    <property type="entry name" value="PK beta-barrel domain-like"/>
    <property type="match status" value="1"/>
</dbReference>
<name>A0ABS0BT49_9GAMM</name>
<dbReference type="EMBL" id="JACBGI020000001">
    <property type="protein sequence ID" value="MBF6057018.1"/>
    <property type="molecule type" value="Genomic_DNA"/>
</dbReference>
<feature type="domain" description="MOSC" evidence="1">
    <location>
        <begin position="30"/>
        <end position="166"/>
    </location>
</feature>
<dbReference type="InterPro" id="IPR052353">
    <property type="entry name" value="Benzoxazolinone_Detox_Enz"/>
</dbReference>
<dbReference type="InterPro" id="IPR005163">
    <property type="entry name" value="Tri_helical_YiiM-like"/>
</dbReference>
<dbReference type="PANTHER" id="PTHR30212:SF2">
    <property type="entry name" value="PROTEIN YIIM"/>
    <property type="match status" value="1"/>
</dbReference>
<reference evidence="2 3" key="2">
    <citation type="submission" date="2020-11" db="EMBL/GenBank/DDBJ databases">
        <title>Sulfur oxidizing isolate from Hospital Hole Sinkhole.</title>
        <authorList>
            <person name="Scott K.M."/>
        </authorList>
    </citation>
    <scope>NUCLEOTIDE SEQUENCE [LARGE SCALE GENOMIC DNA]</scope>
    <source>
        <strain evidence="2 3">HH1</strain>
    </source>
</reference>
<dbReference type="InterPro" id="IPR005302">
    <property type="entry name" value="MoCF_Sase_C"/>
</dbReference>
<keyword evidence="3" id="KW-1185">Reference proteome</keyword>
<dbReference type="Pfam" id="PF03475">
    <property type="entry name" value="YiiM_3-alpha"/>
    <property type="match status" value="1"/>
</dbReference>
<protein>
    <submittedName>
        <fullName evidence="2">MOSC domain-containing protein</fullName>
    </submittedName>
</protein>
<proteinExistence type="predicted"/>
<evidence type="ECO:0000313" key="3">
    <source>
        <dbReference type="Proteomes" id="UP001193680"/>
    </source>
</evidence>
<dbReference type="InterPro" id="IPR011037">
    <property type="entry name" value="Pyrv_Knase-like_insert_dom_sf"/>
</dbReference>
<evidence type="ECO:0000313" key="2">
    <source>
        <dbReference type="EMBL" id="MBF6057018.1"/>
    </source>
</evidence>
<dbReference type="Proteomes" id="UP001193680">
    <property type="component" value="Unassembled WGS sequence"/>
</dbReference>
<sequence length="228" mass="25860">MHKIASIEAVLIGTAKPLGKKQVLSGMDKHPVDGEIKVGKLGLEGDEQADLRVHGGPDKAVHFYPRSHYDFWKTRIESPLLNQVGAFGENLTLVGPDENDICLGDIWQIGSAKFQVSQGRQPCWKLAQRFDVPDMAEQLQNEMKTGGYLRVLQEGEIQAADEVILLERPYPDWPLTRIMKLFYRDTLNESELRLADELPLPASWKKVIAKRLETHTVEDWTSRLFGRD</sequence>
<dbReference type="SUPFAM" id="SSF50800">
    <property type="entry name" value="PK beta-barrel domain-like"/>
    <property type="match status" value="1"/>
</dbReference>
<dbReference type="RefSeq" id="WP_194947369.1">
    <property type="nucleotide sequence ID" value="NZ_JACBGI020000001.1"/>
</dbReference>
<dbReference type="Pfam" id="PF03473">
    <property type="entry name" value="MOSC"/>
    <property type="match status" value="1"/>
</dbReference>
<gene>
    <name evidence="2" type="ORF">H8792_001560</name>
</gene>
<dbReference type="PANTHER" id="PTHR30212">
    <property type="entry name" value="PROTEIN YIIM"/>
    <property type="match status" value="1"/>
</dbReference>
<accession>A0ABS0BT49</accession>
<reference evidence="2 3" key="1">
    <citation type="submission" date="2020-06" db="EMBL/GenBank/DDBJ databases">
        <authorList>
            <person name="Scott K."/>
        </authorList>
    </citation>
    <scope>NUCLEOTIDE SEQUENCE [LARGE SCALE GENOMIC DNA]</scope>
    <source>
        <strain evidence="2 3">HH1</strain>
    </source>
</reference>
<organism evidence="2 3">
    <name type="scientific">Thiomicrorhabdus heinhorstiae</name>
    <dbReference type="NCBI Taxonomy" id="2748010"/>
    <lineage>
        <taxon>Bacteria</taxon>
        <taxon>Pseudomonadati</taxon>
        <taxon>Pseudomonadota</taxon>
        <taxon>Gammaproteobacteria</taxon>
        <taxon>Thiotrichales</taxon>
        <taxon>Piscirickettsiaceae</taxon>
        <taxon>Thiomicrorhabdus</taxon>
    </lineage>
</organism>
<evidence type="ECO:0000259" key="1">
    <source>
        <dbReference type="PROSITE" id="PS51340"/>
    </source>
</evidence>
<comment type="caution">
    <text evidence="2">The sequence shown here is derived from an EMBL/GenBank/DDBJ whole genome shotgun (WGS) entry which is preliminary data.</text>
</comment>
<dbReference type="PROSITE" id="PS51340">
    <property type="entry name" value="MOSC"/>
    <property type="match status" value="1"/>
</dbReference>